<gene>
    <name evidence="1" type="ORF">Tci_052313</name>
</gene>
<reference evidence="1" key="1">
    <citation type="journal article" date="2019" name="Sci. Rep.">
        <title>Draft genome of Tanacetum cinerariifolium, the natural source of mosquito coil.</title>
        <authorList>
            <person name="Yamashiro T."/>
            <person name="Shiraishi A."/>
            <person name="Satake H."/>
            <person name="Nakayama K."/>
        </authorList>
    </citation>
    <scope>NUCLEOTIDE SEQUENCE</scope>
</reference>
<organism evidence="1">
    <name type="scientific">Tanacetum cinerariifolium</name>
    <name type="common">Dalmatian daisy</name>
    <name type="synonym">Chrysanthemum cinerariifolium</name>
    <dbReference type="NCBI Taxonomy" id="118510"/>
    <lineage>
        <taxon>Eukaryota</taxon>
        <taxon>Viridiplantae</taxon>
        <taxon>Streptophyta</taxon>
        <taxon>Embryophyta</taxon>
        <taxon>Tracheophyta</taxon>
        <taxon>Spermatophyta</taxon>
        <taxon>Magnoliopsida</taxon>
        <taxon>eudicotyledons</taxon>
        <taxon>Gunneridae</taxon>
        <taxon>Pentapetalae</taxon>
        <taxon>asterids</taxon>
        <taxon>campanulids</taxon>
        <taxon>Asterales</taxon>
        <taxon>Asteraceae</taxon>
        <taxon>Asteroideae</taxon>
        <taxon>Anthemideae</taxon>
        <taxon>Anthemidinae</taxon>
        <taxon>Tanacetum</taxon>
    </lineage>
</organism>
<protein>
    <submittedName>
        <fullName evidence="1">Uncharacterized protein</fullName>
    </submittedName>
</protein>
<proteinExistence type="predicted"/>
<dbReference type="EMBL" id="BKCJ010008058">
    <property type="protein sequence ID" value="GEU80335.1"/>
    <property type="molecule type" value="Genomic_DNA"/>
</dbReference>
<name>A0A699GLC0_TANCI</name>
<comment type="caution">
    <text evidence="1">The sequence shown here is derived from an EMBL/GenBank/DDBJ whole genome shotgun (WGS) entry which is preliminary data.</text>
</comment>
<sequence>MVLVKDLQKAQESAGDGVGGASVGETVGAATGETAGAAMGAWAMHEVAKRANNMNNLHILAEALFEVLEMT</sequence>
<evidence type="ECO:0000313" key="1">
    <source>
        <dbReference type="EMBL" id="GEU80335.1"/>
    </source>
</evidence>
<dbReference type="AlphaFoldDB" id="A0A699GLC0"/>
<accession>A0A699GLC0</accession>